<evidence type="ECO:0000256" key="2">
    <source>
        <dbReference type="ARBA" id="ARBA00008282"/>
    </source>
</evidence>
<keyword evidence="5 12" id="KW-0285">Flavoprotein</keyword>
<comment type="caution">
    <text evidence="13">The sequence shown here is derived from an EMBL/GenBank/DDBJ whole genome shotgun (WGS) entry which is preliminary data.</text>
</comment>
<evidence type="ECO:0000313" key="14">
    <source>
        <dbReference type="Proteomes" id="UP001524499"/>
    </source>
</evidence>
<evidence type="ECO:0000256" key="8">
    <source>
        <dbReference type="ARBA" id="ARBA00022827"/>
    </source>
</evidence>
<comment type="cofactor">
    <cofactor evidence="1">
        <name>Mg(2+)</name>
        <dbReference type="ChEBI" id="CHEBI:18420"/>
    </cofactor>
</comment>
<keyword evidence="7 12" id="KW-0479">Metal-binding</keyword>
<evidence type="ECO:0000313" key="13">
    <source>
        <dbReference type="EMBL" id="MCQ8103965.1"/>
    </source>
</evidence>
<gene>
    <name evidence="13" type="ORF">NP590_07605</name>
</gene>
<comment type="catalytic activity">
    <reaction evidence="11 12">
        <text>L-threonyl-[protein] + FAD = FMN-L-threonyl-[protein] + AMP + H(+)</text>
        <dbReference type="Rhea" id="RHEA:36847"/>
        <dbReference type="Rhea" id="RHEA-COMP:11060"/>
        <dbReference type="Rhea" id="RHEA-COMP:11061"/>
        <dbReference type="ChEBI" id="CHEBI:15378"/>
        <dbReference type="ChEBI" id="CHEBI:30013"/>
        <dbReference type="ChEBI" id="CHEBI:57692"/>
        <dbReference type="ChEBI" id="CHEBI:74257"/>
        <dbReference type="ChEBI" id="CHEBI:456215"/>
        <dbReference type="EC" id="2.7.1.180"/>
    </reaction>
</comment>
<dbReference type="GO" id="GO:0016740">
    <property type="term" value="F:transferase activity"/>
    <property type="evidence" value="ECO:0007669"/>
    <property type="project" value="UniProtKB-KW"/>
</dbReference>
<dbReference type="SUPFAM" id="SSF143631">
    <property type="entry name" value="ApbE-like"/>
    <property type="match status" value="1"/>
</dbReference>
<evidence type="ECO:0000256" key="7">
    <source>
        <dbReference type="ARBA" id="ARBA00022723"/>
    </source>
</evidence>
<evidence type="ECO:0000256" key="6">
    <source>
        <dbReference type="ARBA" id="ARBA00022679"/>
    </source>
</evidence>
<dbReference type="PANTHER" id="PTHR30040:SF2">
    <property type="entry name" value="FAD:PROTEIN FMN TRANSFERASE"/>
    <property type="match status" value="1"/>
</dbReference>
<proteinExistence type="inferred from homology"/>
<keyword evidence="6 12" id="KW-0808">Transferase</keyword>
<evidence type="ECO:0000256" key="9">
    <source>
        <dbReference type="ARBA" id="ARBA00022842"/>
    </source>
</evidence>
<dbReference type="PANTHER" id="PTHR30040">
    <property type="entry name" value="THIAMINE BIOSYNTHESIS LIPOPROTEIN APBE"/>
    <property type="match status" value="1"/>
</dbReference>
<dbReference type="InterPro" id="IPR003374">
    <property type="entry name" value="ApbE-like_sf"/>
</dbReference>
<dbReference type="EMBL" id="JANIBJ010000011">
    <property type="protein sequence ID" value="MCQ8103965.1"/>
    <property type="molecule type" value="Genomic_DNA"/>
</dbReference>
<name>A0ABT1TEV8_9GAMM</name>
<keyword evidence="9 12" id="KW-0460">Magnesium</keyword>
<dbReference type="Proteomes" id="UP001524499">
    <property type="component" value="Unassembled WGS sequence"/>
</dbReference>
<evidence type="ECO:0000256" key="11">
    <source>
        <dbReference type="ARBA" id="ARBA00048540"/>
    </source>
</evidence>
<reference evidence="13 14" key="1">
    <citation type="submission" date="2022-07" db="EMBL/GenBank/DDBJ databases">
        <title>Methylomonas rivi sp. nov., Methylomonas rosea sp. nov., Methylomonas aureus sp. nov. and Methylomonas subterranea sp. nov., four novel methanotrophs isolated from a freshwater creek and the deep terrestrial subsurface.</title>
        <authorList>
            <person name="Abin C."/>
            <person name="Sankaranarayanan K."/>
            <person name="Garner C."/>
            <person name="Sindelar R."/>
            <person name="Kotary K."/>
            <person name="Garner R."/>
            <person name="Barclay S."/>
            <person name="Lawson P."/>
            <person name="Krumholz L."/>
        </authorList>
    </citation>
    <scope>NUCLEOTIDE SEQUENCE [LARGE SCALE GENOMIC DNA]</scope>
    <source>
        <strain evidence="13 14">SURF-2</strain>
    </source>
</reference>
<dbReference type="PIRSF" id="PIRSF006268">
    <property type="entry name" value="ApbE"/>
    <property type="match status" value="1"/>
</dbReference>
<evidence type="ECO:0000256" key="3">
    <source>
        <dbReference type="ARBA" id="ARBA00011955"/>
    </source>
</evidence>
<dbReference type="InterPro" id="IPR024932">
    <property type="entry name" value="ApbE"/>
</dbReference>
<evidence type="ECO:0000256" key="12">
    <source>
        <dbReference type="PIRNR" id="PIRNR006268"/>
    </source>
</evidence>
<evidence type="ECO:0000256" key="1">
    <source>
        <dbReference type="ARBA" id="ARBA00001946"/>
    </source>
</evidence>
<dbReference type="EC" id="2.7.1.180" evidence="3 12"/>
<evidence type="ECO:0000256" key="4">
    <source>
        <dbReference type="ARBA" id="ARBA00016337"/>
    </source>
</evidence>
<keyword evidence="8 12" id="KW-0274">FAD</keyword>
<comment type="similarity">
    <text evidence="2 12">Belongs to the ApbE family.</text>
</comment>
<dbReference type="Pfam" id="PF02424">
    <property type="entry name" value="ApbE"/>
    <property type="match status" value="1"/>
</dbReference>
<accession>A0ABT1TEV8</accession>
<protein>
    <recommendedName>
        <fullName evidence="4 12">FAD:protein FMN transferase</fullName>
        <ecNumber evidence="3 12">2.7.1.180</ecNumber>
    </recommendedName>
    <alternativeName>
        <fullName evidence="10 12">Flavin transferase</fullName>
    </alternativeName>
</protein>
<evidence type="ECO:0000256" key="10">
    <source>
        <dbReference type="ARBA" id="ARBA00031306"/>
    </source>
</evidence>
<keyword evidence="14" id="KW-1185">Reference proteome</keyword>
<sequence>MNAKTPQHFRFTFKAMGTPCDLQLFAPDADAAGSMADVAIKDVQRLEAKYSRYRDDSLLSDINRVAELGGRIAVDEETAGLLNYADACHRQSGGLFDISSGLLRKAWRFDRGQLPEQDLITALLERVGWEKLQWSAPQLKFLSPGMELDFGGIVKEYAADRVVTLCRRAGCRHGLVNLGGDVKIIGPRADGQPWRIGIAHPRDRQAMLESLALHHGAVASSGDYERCIVIDGKRYSHILNPQTGWPVGHLTSVTVVSEHCVVAGSASTIAMLKQEQGPAWLNQLGLPHLWTDMDGRQGGSLSRA</sequence>
<evidence type="ECO:0000256" key="5">
    <source>
        <dbReference type="ARBA" id="ARBA00022630"/>
    </source>
</evidence>
<organism evidence="13 14">
    <name type="scientific">Methylomonas subterranea</name>
    <dbReference type="NCBI Taxonomy" id="2952225"/>
    <lineage>
        <taxon>Bacteria</taxon>
        <taxon>Pseudomonadati</taxon>
        <taxon>Pseudomonadota</taxon>
        <taxon>Gammaproteobacteria</taxon>
        <taxon>Methylococcales</taxon>
        <taxon>Methylococcaceae</taxon>
        <taxon>Methylomonas</taxon>
    </lineage>
</organism>
<dbReference type="Gene3D" id="3.10.520.10">
    <property type="entry name" value="ApbE-like domains"/>
    <property type="match status" value="1"/>
</dbReference>